<evidence type="ECO:0000259" key="2">
    <source>
        <dbReference type="Pfam" id="PF09843"/>
    </source>
</evidence>
<sequence>MPGTDEARLESLSNLIVQARSWKSSLSLIVVLGLVIDGASWIGHLDDGEPFPLLGTFGYLVPALIAFLLSPLLLRSRRLSWDWSGTLASTCMVASVLISLSPYLFFSKSLFPHFFALSLGIVLSIRIVFLAAVAEARLLHALLPALLQSVPAWISGMVHFGGTFPLYSALFQIALGGATLLLITIIERPLKHLFGISPLSFANAFMAYMDEGSRALEDYFRSIGQSVYVPHTTIFFRRAGRDEAAVTIPGLHPGPLGEIGGSNLPKILHDALGRDTFVLHGCSTHDFNPVSASEMDGVIEAVRASKQGLSYQDTATPALRFRCGSVHLLAQGFGDAVLIASTRSPERTDDIDASIGLAIAGECRKYFDHVAFADAHNCMYEVPPPVMPGSREAYEYIRGSTAAAAALAAEPQGAFRIGVAACRLPYSREEGFGDLGVQVLVVEAAGQTTAYVLFDGNNVLHGVREEIRAHLASHVDECEVLTTDTHVVNTVSGRNPIGMKVPVEQFLPEVEKTVLQAVADLAPAESAGSSLWCDGIVVFGSQLIARLGSSVGATAGLVVPVAVLVLVLAFLSALMAYVVLA</sequence>
<reference evidence="3 4" key="1">
    <citation type="submission" date="2017-11" db="EMBL/GenBank/DDBJ databases">
        <title>Isolation and Characterization of Methanofollis Species from Methane Seep Offshore SW Taiwan.</title>
        <authorList>
            <person name="Teng N.-H."/>
            <person name="Lai M.-C."/>
            <person name="Chen S.-C."/>
        </authorList>
    </citation>
    <scope>NUCLEOTIDE SEQUENCE [LARGE SCALE GENOMIC DNA]</scope>
    <source>
        <strain evidence="3 4">FWC-SCC2</strain>
    </source>
</reference>
<dbReference type="OrthoDB" id="8914at2157"/>
<evidence type="ECO:0000256" key="1">
    <source>
        <dbReference type="SAM" id="Phobius"/>
    </source>
</evidence>
<feature type="transmembrane region" description="Helical" evidence="1">
    <location>
        <begin position="111"/>
        <end position="134"/>
    </location>
</feature>
<dbReference type="RefSeq" id="WP_130646080.1">
    <property type="nucleotide sequence ID" value="NZ_PGCL01000001.1"/>
</dbReference>
<keyword evidence="1" id="KW-1133">Transmembrane helix</keyword>
<comment type="caution">
    <text evidence="3">The sequence shown here is derived from an EMBL/GenBank/DDBJ whole genome shotgun (WGS) entry which is preliminary data.</text>
</comment>
<keyword evidence="1" id="KW-0812">Transmembrane</keyword>
<dbReference type="AlphaFoldDB" id="A0A483CRG8"/>
<dbReference type="EMBL" id="PGCL01000001">
    <property type="protein sequence ID" value="TAJ45715.1"/>
    <property type="molecule type" value="Genomic_DNA"/>
</dbReference>
<feature type="domain" description="DUF2070" evidence="2">
    <location>
        <begin position="9"/>
        <end position="571"/>
    </location>
</feature>
<organism evidence="3 4">
    <name type="scientific">Methanofollis fontis</name>
    <dbReference type="NCBI Taxonomy" id="2052832"/>
    <lineage>
        <taxon>Archaea</taxon>
        <taxon>Methanobacteriati</taxon>
        <taxon>Methanobacteriota</taxon>
        <taxon>Stenosarchaea group</taxon>
        <taxon>Methanomicrobia</taxon>
        <taxon>Methanomicrobiales</taxon>
        <taxon>Methanomicrobiaceae</taxon>
        <taxon>Methanofollis</taxon>
    </lineage>
</organism>
<accession>A0A483CRG8</accession>
<protein>
    <submittedName>
        <fullName evidence="3">DUF2070 domain-containing protein</fullName>
    </submittedName>
</protein>
<evidence type="ECO:0000313" key="4">
    <source>
        <dbReference type="Proteomes" id="UP000292580"/>
    </source>
</evidence>
<feature type="transmembrane region" description="Helical" evidence="1">
    <location>
        <begin position="86"/>
        <end position="105"/>
    </location>
</feature>
<name>A0A483CRG8_9EURY</name>
<dbReference type="Proteomes" id="UP000292580">
    <property type="component" value="Unassembled WGS sequence"/>
</dbReference>
<proteinExistence type="predicted"/>
<gene>
    <name evidence="3" type="ORF">CUJ86_03105</name>
</gene>
<keyword evidence="1" id="KW-0472">Membrane</keyword>
<feature type="transmembrane region" description="Helical" evidence="1">
    <location>
        <begin position="166"/>
        <end position="186"/>
    </location>
</feature>
<feature type="transmembrane region" description="Helical" evidence="1">
    <location>
        <begin position="26"/>
        <end position="45"/>
    </location>
</feature>
<feature type="transmembrane region" description="Helical" evidence="1">
    <location>
        <begin position="557"/>
        <end position="580"/>
    </location>
</feature>
<keyword evidence="4" id="KW-1185">Reference proteome</keyword>
<dbReference type="InterPro" id="IPR019204">
    <property type="entry name" value="DUF2070_membrane"/>
</dbReference>
<evidence type="ECO:0000313" key="3">
    <source>
        <dbReference type="EMBL" id="TAJ45715.1"/>
    </source>
</evidence>
<feature type="transmembrane region" description="Helical" evidence="1">
    <location>
        <begin position="51"/>
        <end position="74"/>
    </location>
</feature>
<dbReference type="Pfam" id="PF09843">
    <property type="entry name" value="DUF2070"/>
    <property type="match status" value="1"/>
</dbReference>